<sequence length="185" mass="20404">MAFLNGPRLLDWANSPPHLQFNKYVLTGYRPISSVQDCIRSLFYLHNEIGNIYTHGIPLLCFLVLLPLNIPWSQISVTWLGVVHFLACLSPQLGSVLYHLFMNHEGGEPVYHTLLTLDMCGICMINTLGSPATRAGSPCSRASGLASKPASSGALQLGRACCRLRPRQGLPHPGNRRGGRDWRGR</sequence>
<evidence type="ECO:0000256" key="7">
    <source>
        <dbReference type="SAM" id="MobiDB-lite"/>
    </source>
</evidence>
<feature type="binding site" evidence="6">
    <location>
        <position position="99"/>
    </location>
    <ligand>
        <name>Zn(2+)</name>
        <dbReference type="ChEBI" id="CHEBI:29105"/>
    </ligand>
</feature>
<keyword evidence="6" id="KW-0862">Zinc</keyword>
<keyword evidence="4" id="KW-1133">Transmembrane helix</keyword>
<dbReference type="PANTHER" id="PTHR20855">
    <property type="entry name" value="ADIPOR/PROGESTIN RECEPTOR-RELATED"/>
    <property type="match status" value="1"/>
</dbReference>
<evidence type="ECO:0000256" key="6">
    <source>
        <dbReference type="PIRSR" id="PIRSR604254-1"/>
    </source>
</evidence>
<keyword evidence="5" id="KW-0472">Membrane</keyword>
<dbReference type="GO" id="GO:0046872">
    <property type="term" value="F:metal ion binding"/>
    <property type="evidence" value="ECO:0007669"/>
    <property type="project" value="UniProtKB-KW"/>
</dbReference>
<protein>
    <recommendedName>
        <fullName evidence="10">Progestin and adipoQ receptor family member 4</fullName>
    </recommendedName>
</protein>
<proteinExistence type="inferred from homology"/>
<dbReference type="Proteomes" id="UP001044222">
    <property type="component" value="Chromosome 17"/>
</dbReference>
<reference evidence="8" key="1">
    <citation type="submission" date="2021-01" db="EMBL/GenBank/DDBJ databases">
        <title>A chromosome-scale assembly of European eel, Anguilla anguilla.</title>
        <authorList>
            <person name="Henkel C."/>
            <person name="Jong-Raadsen S.A."/>
            <person name="Dufour S."/>
            <person name="Weltzien F.-A."/>
            <person name="Palstra A.P."/>
            <person name="Pelster B."/>
            <person name="Spaink H.P."/>
            <person name="Van Den Thillart G.E."/>
            <person name="Jansen H."/>
            <person name="Zahm M."/>
            <person name="Klopp C."/>
            <person name="Cedric C."/>
            <person name="Louis A."/>
            <person name="Berthelot C."/>
            <person name="Parey E."/>
            <person name="Roest Crollius H."/>
            <person name="Montfort J."/>
            <person name="Robinson-Rechavi M."/>
            <person name="Bucao C."/>
            <person name="Bouchez O."/>
            <person name="Gislard M."/>
            <person name="Lluch J."/>
            <person name="Milhes M."/>
            <person name="Lampietro C."/>
            <person name="Lopez Roques C."/>
            <person name="Donnadieu C."/>
            <person name="Braasch I."/>
            <person name="Desvignes T."/>
            <person name="Postlethwait J."/>
            <person name="Bobe J."/>
            <person name="Guiguen Y."/>
            <person name="Dirks R."/>
        </authorList>
    </citation>
    <scope>NUCLEOTIDE SEQUENCE</scope>
    <source>
        <strain evidence="8">Tag_6206</strain>
        <tissue evidence="8">Liver</tissue>
    </source>
</reference>
<keyword evidence="3" id="KW-0812">Transmembrane</keyword>
<dbReference type="EMBL" id="JAFIRN010000017">
    <property type="protein sequence ID" value="KAG5831963.1"/>
    <property type="molecule type" value="Genomic_DNA"/>
</dbReference>
<evidence type="ECO:0000256" key="1">
    <source>
        <dbReference type="ARBA" id="ARBA00004141"/>
    </source>
</evidence>
<keyword evidence="9" id="KW-1185">Reference proteome</keyword>
<comment type="similarity">
    <text evidence="2">Belongs to the ADIPOR family.</text>
</comment>
<dbReference type="GO" id="GO:0038023">
    <property type="term" value="F:signaling receptor activity"/>
    <property type="evidence" value="ECO:0007669"/>
    <property type="project" value="TreeGrafter"/>
</dbReference>
<evidence type="ECO:0008006" key="10">
    <source>
        <dbReference type="Google" id="ProtNLM"/>
    </source>
</evidence>
<evidence type="ECO:0000256" key="4">
    <source>
        <dbReference type="ARBA" id="ARBA00022989"/>
    </source>
</evidence>
<gene>
    <name evidence="8" type="ORF">ANANG_G00286050</name>
</gene>
<evidence type="ECO:0000256" key="3">
    <source>
        <dbReference type="ARBA" id="ARBA00022692"/>
    </source>
</evidence>
<organism evidence="8 9">
    <name type="scientific">Anguilla anguilla</name>
    <name type="common">European freshwater eel</name>
    <name type="synonym">Muraena anguilla</name>
    <dbReference type="NCBI Taxonomy" id="7936"/>
    <lineage>
        <taxon>Eukaryota</taxon>
        <taxon>Metazoa</taxon>
        <taxon>Chordata</taxon>
        <taxon>Craniata</taxon>
        <taxon>Vertebrata</taxon>
        <taxon>Euteleostomi</taxon>
        <taxon>Actinopterygii</taxon>
        <taxon>Neopterygii</taxon>
        <taxon>Teleostei</taxon>
        <taxon>Anguilliformes</taxon>
        <taxon>Anguillidae</taxon>
        <taxon>Anguilla</taxon>
    </lineage>
</organism>
<dbReference type="GO" id="GO:0016020">
    <property type="term" value="C:membrane"/>
    <property type="evidence" value="ECO:0007669"/>
    <property type="project" value="UniProtKB-SubCell"/>
</dbReference>
<accession>A0A9D3LNZ1</accession>
<feature type="region of interest" description="Disordered" evidence="7">
    <location>
        <begin position="166"/>
        <end position="185"/>
    </location>
</feature>
<evidence type="ECO:0000313" key="9">
    <source>
        <dbReference type="Proteomes" id="UP001044222"/>
    </source>
</evidence>
<comment type="caution">
    <text evidence="8">The sequence shown here is derived from an EMBL/GenBank/DDBJ whole genome shotgun (WGS) entry which is preliminary data.</text>
</comment>
<dbReference type="PANTHER" id="PTHR20855:SF138">
    <property type="entry name" value="PROGESTIN AND ADIPOQ RECEPTOR FAMILY MEMBER 4"/>
    <property type="match status" value="1"/>
</dbReference>
<evidence type="ECO:0000256" key="5">
    <source>
        <dbReference type="ARBA" id="ARBA00023136"/>
    </source>
</evidence>
<dbReference type="AlphaFoldDB" id="A0A9D3LNZ1"/>
<comment type="subcellular location">
    <subcellularLocation>
        <location evidence="1">Membrane</location>
        <topology evidence="1">Multi-pass membrane protein</topology>
    </subcellularLocation>
</comment>
<dbReference type="Pfam" id="PF03006">
    <property type="entry name" value="HlyIII"/>
    <property type="match status" value="1"/>
</dbReference>
<evidence type="ECO:0000313" key="8">
    <source>
        <dbReference type="EMBL" id="KAG5831963.1"/>
    </source>
</evidence>
<name>A0A9D3LNZ1_ANGAN</name>
<keyword evidence="6" id="KW-0479">Metal-binding</keyword>
<dbReference type="InterPro" id="IPR004254">
    <property type="entry name" value="AdipoR/HlyIII-related"/>
</dbReference>
<evidence type="ECO:0000256" key="2">
    <source>
        <dbReference type="ARBA" id="ARBA00007018"/>
    </source>
</evidence>